<feature type="transmembrane region" description="Helical" evidence="9">
    <location>
        <begin position="79"/>
        <end position="101"/>
    </location>
</feature>
<dbReference type="InterPro" id="IPR004685">
    <property type="entry name" value="Brnchd-chn_aa_trnsp_Livcs"/>
</dbReference>
<dbReference type="NCBIfam" id="TIGR00796">
    <property type="entry name" value="livcs"/>
    <property type="match status" value="1"/>
</dbReference>
<dbReference type="Pfam" id="PF05525">
    <property type="entry name" value="Branch_AA_trans"/>
    <property type="match status" value="1"/>
</dbReference>
<evidence type="ECO:0000256" key="6">
    <source>
        <dbReference type="ARBA" id="ARBA00022970"/>
    </source>
</evidence>
<keyword evidence="7 9" id="KW-1133">Transmembrane helix</keyword>
<keyword evidence="11" id="KW-1185">Reference proteome</keyword>
<feature type="transmembrane region" description="Helical" evidence="9">
    <location>
        <begin position="320"/>
        <end position="340"/>
    </location>
</feature>
<dbReference type="EMBL" id="CP011312">
    <property type="protein sequence ID" value="AKE40931.1"/>
    <property type="molecule type" value="Genomic_DNA"/>
</dbReference>
<protein>
    <submittedName>
        <fullName evidence="10">Branched-chain amino acid uptake carrier</fullName>
    </submittedName>
</protein>
<feature type="transmembrane region" description="Helical" evidence="9">
    <location>
        <begin position="346"/>
        <end position="366"/>
    </location>
</feature>
<feature type="transmembrane region" description="Helical" evidence="9">
    <location>
        <begin position="409"/>
        <end position="427"/>
    </location>
</feature>
<name>A0A0F6TCQ5_9CORY</name>
<keyword evidence="8 9" id="KW-0472">Membrane</keyword>
<dbReference type="GO" id="GO:0015820">
    <property type="term" value="P:L-leucine transport"/>
    <property type="evidence" value="ECO:0007669"/>
    <property type="project" value="TreeGrafter"/>
</dbReference>
<evidence type="ECO:0000256" key="7">
    <source>
        <dbReference type="ARBA" id="ARBA00022989"/>
    </source>
</evidence>
<dbReference type="PANTHER" id="PTHR30588:SF7">
    <property type="entry name" value="BRANCHED-CHAIN AMINO ACID CARRIER PROTEIN SAOUHSC_01411-RELATED"/>
    <property type="match status" value="1"/>
</dbReference>
<proteinExistence type="inferred from homology"/>
<dbReference type="PANTHER" id="PTHR30588">
    <property type="entry name" value="BRANCHED-CHAIN AMINO ACID TRANSPORT SYSTEM 2 CARRIER PROTEIN"/>
    <property type="match status" value="1"/>
</dbReference>
<feature type="transmembrane region" description="Helical" evidence="9">
    <location>
        <begin position="233"/>
        <end position="256"/>
    </location>
</feature>
<feature type="transmembrane region" description="Helical" evidence="9">
    <location>
        <begin position="203"/>
        <end position="221"/>
    </location>
</feature>
<evidence type="ECO:0000256" key="8">
    <source>
        <dbReference type="ARBA" id="ARBA00023136"/>
    </source>
</evidence>
<dbReference type="KEGG" id="cku:UL82_03620"/>
<dbReference type="GO" id="GO:0005304">
    <property type="term" value="F:L-valine transmembrane transporter activity"/>
    <property type="evidence" value="ECO:0007669"/>
    <property type="project" value="TreeGrafter"/>
</dbReference>
<dbReference type="GO" id="GO:0015818">
    <property type="term" value="P:isoleucine transport"/>
    <property type="evidence" value="ECO:0007669"/>
    <property type="project" value="TreeGrafter"/>
</dbReference>
<keyword evidence="5 9" id="KW-0812">Transmembrane</keyword>
<feature type="transmembrane region" description="Helical" evidence="9">
    <location>
        <begin position="121"/>
        <end position="141"/>
    </location>
</feature>
<dbReference type="GO" id="GO:0015190">
    <property type="term" value="F:L-leucine transmembrane transporter activity"/>
    <property type="evidence" value="ECO:0007669"/>
    <property type="project" value="TreeGrafter"/>
</dbReference>
<feature type="transmembrane region" description="Helical" evidence="9">
    <location>
        <begin position="9"/>
        <end position="31"/>
    </location>
</feature>
<evidence type="ECO:0000256" key="5">
    <source>
        <dbReference type="ARBA" id="ARBA00022692"/>
    </source>
</evidence>
<gene>
    <name evidence="10" type="primary">brnQ</name>
    <name evidence="10" type="ORF">UL82_03620</name>
</gene>
<evidence type="ECO:0000256" key="2">
    <source>
        <dbReference type="ARBA" id="ARBA00008540"/>
    </source>
</evidence>
<feature type="transmembrane region" description="Helical" evidence="9">
    <location>
        <begin position="153"/>
        <end position="171"/>
    </location>
</feature>
<evidence type="ECO:0000256" key="3">
    <source>
        <dbReference type="ARBA" id="ARBA00022448"/>
    </source>
</evidence>
<dbReference type="HOGENOM" id="CLU_036807_0_1_11"/>
<accession>A0A0F6TCQ5</accession>
<dbReference type="Proteomes" id="UP000033457">
    <property type="component" value="Chromosome"/>
</dbReference>
<evidence type="ECO:0000256" key="9">
    <source>
        <dbReference type="SAM" id="Phobius"/>
    </source>
</evidence>
<dbReference type="GO" id="GO:0015188">
    <property type="term" value="F:L-isoleucine transmembrane transporter activity"/>
    <property type="evidence" value="ECO:0007669"/>
    <property type="project" value="TreeGrafter"/>
</dbReference>
<comment type="similarity">
    <text evidence="2">Belongs to the branched chain amino acid transporter family.</text>
</comment>
<feature type="transmembrane region" description="Helical" evidence="9">
    <location>
        <begin position="43"/>
        <end position="67"/>
    </location>
</feature>
<evidence type="ECO:0000313" key="11">
    <source>
        <dbReference type="Proteomes" id="UP000033457"/>
    </source>
</evidence>
<dbReference type="STRING" id="35755.UL82_03620"/>
<comment type="subcellular location">
    <subcellularLocation>
        <location evidence="1">Cell membrane</location>
        <topology evidence="1">Multi-pass membrane protein</topology>
    </subcellularLocation>
</comment>
<dbReference type="RefSeq" id="WP_046439046.1">
    <property type="nucleotide sequence ID" value="NZ_CP011312.1"/>
</dbReference>
<keyword evidence="6" id="KW-0029">Amino-acid transport</keyword>
<feature type="transmembrane region" description="Helical" evidence="9">
    <location>
        <begin position="283"/>
        <end position="308"/>
    </location>
</feature>
<dbReference type="AlphaFoldDB" id="A0A0F6TCQ5"/>
<dbReference type="GO" id="GO:0005886">
    <property type="term" value="C:plasma membrane"/>
    <property type="evidence" value="ECO:0007669"/>
    <property type="project" value="UniProtKB-SubCell"/>
</dbReference>
<feature type="transmembrane region" description="Helical" evidence="9">
    <location>
        <begin position="378"/>
        <end position="397"/>
    </location>
</feature>
<dbReference type="OrthoDB" id="9783920at2"/>
<keyword evidence="4" id="KW-1003">Cell membrane</keyword>
<organism evidence="10 11">
    <name type="scientific">Corynebacterium kutscheri</name>
    <dbReference type="NCBI Taxonomy" id="35755"/>
    <lineage>
        <taxon>Bacteria</taxon>
        <taxon>Bacillati</taxon>
        <taxon>Actinomycetota</taxon>
        <taxon>Actinomycetes</taxon>
        <taxon>Mycobacteriales</taxon>
        <taxon>Corynebacteriaceae</taxon>
        <taxon>Corynebacterium</taxon>
    </lineage>
</organism>
<evidence type="ECO:0000256" key="4">
    <source>
        <dbReference type="ARBA" id="ARBA00022475"/>
    </source>
</evidence>
<evidence type="ECO:0000256" key="1">
    <source>
        <dbReference type="ARBA" id="ARBA00004651"/>
    </source>
</evidence>
<evidence type="ECO:0000313" key="10">
    <source>
        <dbReference type="EMBL" id="AKE40931.1"/>
    </source>
</evidence>
<sequence length="439" mass="45707">MQSTRKNQLVAFLSTSFLLFSMFFGAGNLIFPPMLGSGSGENFSQAIIGFLLTGVALPVIAIIAVALTGRDIRDLGARGGVIFATGFACVVYLSIGAFYALPRTGAVSFSTAVSPIFGVDSTLASAIFNAIFFGGSVLLSLNPSSLVDRLGKILTPVLLILLLLLIVVSVIKLPHVSSPATDTYADSPLTMGLLEGYMTMDSLAALAYGIIIVSAFLNQGIPLGRSMVKRVGATGALAGGLLGVIYIGLGLIGHWLPGSQDYSDGAALLTDASRITLGASGQVIFGLIVLLACVTTAVGLLAATSEFFHRLVPAISYRNWLFGFGICSFLIASAGLNAVLSMAAPVIGAIYPIAITVIAIIIFETAVKTIPVLWGFRLSVWTATIISTISAFAPAVLDWLPLAADGFGWLVPTLVAFIIGYTIDAFARRNISIAESVAV</sequence>
<reference evidence="10 11" key="1">
    <citation type="journal article" date="2015" name="Genome Announc.">
        <title>Complete Genome Sequence of Corynebacterium kutscheri DSM 20755, a Corynebacterial Type Strain with Remarkably Low G+C Content of Chromosomal DNA.</title>
        <authorList>
            <person name="Ruckert C."/>
            <person name="Albersmeier A."/>
            <person name="Winkler A."/>
            <person name="Tauch A."/>
        </authorList>
    </citation>
    <scope>NUCLEOTIDE SEQUENCE [LARGE SCALE GENOMIC DNA]</scope>
    <source>
        <strain evidence="10 11">DSM 20755</strain>
    </source>
</reference>
<keyword evidence="3" id="KW-0813">Transport</keyword>